<reference evidence="2 3" key="1">
    <citation type="submission" date="2018-07" db="EMBL/GenBank/DDBJ databases">
        <title>Parabacteroides acidifaciens nov. sp., isolated from human feces.</title>
        <authorList>
            <person name="Wang Y.J."/>
        </authorList>
    </citation>
    <scope>NUCLEOTIDE SEQUENCE [LARGE SCALE GENOMIC DNA]</scope>
    <source>
        <strain evidence="2 3">426-9</strain>
    </source>
</reference>
<dbReference type="Proteomes" id="UP000256321">
    <property type="component" value="Unassembled WGS sequence"/>
</dbReference>
<evidence type="ECO:0000313" key="3">
    <source>
        <dbReference type="Proteomes" id="UP000256321"/>
    </source>
</evidence>
<evidence type="ECO:0008006" key="5">
    <source>
        <dbReference type="Google" id="ProtNLM"/>
    </source>
</evidence>
<protein>
    <recommendedName>
        <fullName evidence="5">6-bladed beta-propeller</fullName>
    </recommendedName>
</protein>
<organism evidence="2 3">
    <name type="scientific">Parabacteroides acidifaciens</name>
    <dbReference type="NCBI Taxonomy" id="2290935"/>
    <lineage>
        <taxon>Bacteria</taxon>
        <taxon>Pseudomonadati</taxon>
        <taxon>Bacteroidota</taxon>
        <taxon>Bacteroidia</taxon>
        <taxon>Bacteroidales</taxon>
        <taxon>Tannerellaceae</taxon>
        <taxon>Parabacteroides</taxon>
    </lineage>
</organism>
<dbReference type="EMBL" id="QREV01000023">
    <property type="protein sequence ID" value="RDU49108.1"/>
    <property type="molecule type" value="Genomic_DNA"/>
</dbReference>
<gene>
    <name evidence="2" type="ORF">DWU89_11110</name>
    <name evidence="1" type="ORF">H8784_10830</name>
</gene>
<dbReference type="Proteomes" id="UP000629596">
    <property type="component" value="Unassembled WGS sequence"/>
</dbReference>
<sequence length="354" mass="40871">MKNIIIVLIIMSAFSCSHSKKDPKEHFGQMFNIKSQKLNVDTYKINSFGKIILFEEQQCIIKENYIGESLLDKIYYTKDSLFSFAQMGTGPDEYITLRLMQKKDQSSVNVLDIQKKQIITKDLTGHTSNTLNLKCMPLSIIQVQDKYIVSGLMDRNENDNKRYAILNNDGEYVKSFGDFPNDKNKTGIKSKVLAYQNYMVYNPILNRFATACTSGAIFELYQIDTTPYLIKSYHDIFPIYMDDSHPGYNSITHGKDNIIGYTDIYATHKYIYTLYSGKKLSEYSNGGMMNARLTNNIFVYNWEGECICRLVSDVELFNLCVTDNDKELIALGWENDFNLYSFDLSKIFDNKHTK</sequence>
<dbReference type="PROSITE" id="PS51257">
    <property type="entry name" value="PROKAR_LIPOPROTEIN"/>
    <property type="match status" value="1"/>
</dbReference>
<name>A0A3D8HDU0_9BACT</name>
<dbReference type="SUPFAM" id="SSF101898">
    <property type="entry name" value="NHL repeat"/>
    <property type="match status" value="1"/>
</dbReference>
<dbReference type="RefSeq" id="WP_115499716.1">
    <property type="nucleotide sequence ID" value="NZ_JACRTI010000023.1"/>
</dbReference>
<dbReference type="Pfam" id="PF15869">
    <property type="entry name" value="TolB_like"/>
    <property type="match status" value="1"/>
</dbReference>
<evidence type="ECO:0000313" key="2">
    <source>
        <dbReference type="EMBL" id="RDU49108.1"/>
    </source>
</evidence>
<keyword evidence="4" id="KW-1185">Reference proteome</keyword>
<evidence type="ECO:0000313" key="4">
    <source>
        <dbReference type="Proteomes" id="UP000629596"/>
    </source>
</evidence>
<proteinExistence type="predicted"/>
<evidence type="ECO:0000313" key="1">
    <source>
        <dbReference type="EMBL" id="MBC8602207.1"/>
    </source>
</evidence>
<dbReference type="AlphaFoldDB" id="A0A3D8HDU0"/>
<accession>A0A3D8HDU0</accession>
<dbReference type="EMBL" id="JACRTI010000023">
    <property type="protein sequence ID" value="MBC8602207.1"/>
    <property type="molecule type" value="Genomic_DNA"/>
</dbReference>
<reference evidence="1 4" key="2">
    <citation type="submission" date="2020-08" db="EMBL/GenBank/DDBJ databases">
        <title>Genome public.</title>
        <authorList>
            <person name="Liu C."/>
            <person name="Sun Q."/>
        </authorList>
    </citation>
    <scope>NUCLEOTIDE SEQUENCE [LARGE SCALE GENOMIC DNA]</scope>
    <source>
        <strain evidence="1 4">426_9</strain>
    </source>
</reference>
<comment type="caution">
    <text evidence="2">The sequence shown here is derived from an EMBL/GenBank/DDBJ whole genome shotgun (WGS) entry which is preliminary data.</text>
</comment>